<dbReference type="SUPFAM" id="SSF53649">
    <property type="entry name" value="Alkaline phosphatase-like"/>
    <property type="match status" value="1"/>
</dbReference>
<dbReference type="InterPro" id="IPR002591">
    <property type="entry name" value="Phosphodiest/P_Trfase"/>
</dbReference>
<dbReference type="Proteomes" id="UP000189674">
    <property type="component" value="Chromosome"/>
</dbReference>
<dbReference type="EMBL" id="CP019791">
    <property type="protein sequence ID" value="AQT68372.1"/>
    <property type="molecule type" value="Genomic_DNA"/>
</dbReference>
<dbReference type="PANTHER" id="PTHR10151:SF120">
    <property type="entry name" value="BIS(5'-ADENOSYL)-TRIPHOSPHATASE"/>
    <property type="match status" value="1"/>
</dbReference>
<keyword evidence="2" id="KW-1185">Reference proteome</keyword>
<dbReference type="InterPro" id="IPR017850">
    <property type="entry name" value="Alkaline_phosphatase_core_sf"/>
</dbReference>
<evidence type="ECO:0000313" key="2">
    <source>
        <dbReference type="Proteomes" id="UP000189674"/>
    </source>
</evidence>
<dbReference type="KEGG" id="alus:STSP2_01532"/>
<gene>
    <name evidence="1" type="ORF">STSP2_01532</name>
</gene>
<evidence type="ECO:0000313" key="1">
    <source>
        <dbReference type="EMBL" id="AQT68372.1"/>
    </source>
</evidence>
<name>A0A1U9NKB7_9BACT</name>
<dbReference type="STRING" id="1936003.STSP2_01532"/>
<reference evidence="2" key="1">
    <citation type="submission" date="2017-02" db="EMBL/GenBank/DDBJ databases">
        <title>Comparative genomics and description of representatives of a novel lineage of planctomycetes thriving in anoxic sediments.</title>
        <authorList>
            <person name="Spring S."/>
            <person name="Bunk B."/>
            <person name="Sproer C."/>
        </authorList>
    </citation>
    <scope>NUCLEOTIDE SEQUENCE [LARGE SCALE GENOMIC DNA]</scope>
    <source>
        <strain evidence="2">ST-NAGAB-D1</strain>
    </source>
</reference>
<dbReference type="AlphaFoldDB" id="A0A1U9NKB7"/>
<proteinExistence type="predicted"/>
<keyword evidence="1" id="KW-0378">Hydrolase</keyword>
<sequence length="525" mass="58027">MKQKVLIIGLDGFTWTVADKLISLGAMPNIANLAENGCKGTATSVIPCETSPAWASFQTGCLPGKTGIFGFHRFDSGNNEIRLNSFSDIAVPSLWELLTDASKQVISINMPISSPAPEVNGVIIPGLLCPDLNPETVFPSSIYNDFIKPTNGSYKIVDSGGKGVGIQEMVSMATATEKCRAEVALKLMEKYDWDLLSIQIQSTDMLQHRFWYALDKDAEGFSEKAFEELVLFYSACDKFVGELVKSAGENTTVFVISDHGFCRASHSLAINAWLREEGYLTIQKKTSTWKLLKDRVPPIKAIARAYGKLFSSQQSRSTRDEELTHLRNLLDMDSTRAFCLGNLAGLVYLNGDVETRKKLAKDISDKLLERFGTDADLKLIESVKPGDEVYGEETTNYRIPDLVIEYCTGVQARLSPHDTRIVRSAIRNGLQGGTHAMDGFFIANGEAIEQGKSVNCRLVDIAPTALALLGKKIPKHMDGTVVTEILKEELQIEYTSVDHADKKVSNYKDEQQNTVEKQLRDLGYL</sequence>
<dbReference type="RefSeq" id="WP_146661316.1">
    <property type="nucleotide sequence ID" value="NZ_CP019791.1"/>
</dbReference>
<dbReference type="Pfam" id="PF01663">
    <property type="entry name" value="Phosphodiest"/>
    <property type="match status" value="1"/>
</dbReference>
<dbReference type="Gene3D" id="3.40.720.10">
    <property type="entry name" value="Alkaline Phosphatase, subunit A"/>
    <property type="match status" value="2"/>
</dbReference>
<organism evidence="1 2">
    <name type="scientific">Anaerohalosphaera lusitana</name>
    <dbReference type="NCBI Taxonomy" id="1936003"/>
    <lineage>
        <taxon>Bacteria</taxon>
        <taxon>Pseudomonadati</taxon>
        <taxon>Planctomycetota</taxon>
        <taxon>Phycisphaerae</taxon>
        <taxon>Sedimentisphaerales</taxon>
        <taxon>Anaerohalosphaeraceae</taxon>
        <taxon>Anaerohalosphaera</taxon>
    </lineage>
</organism>
<protein>
    <submittedName>
        <fullName evidence="1">Phosphonoacetate hydrolase</fullName>
    </submittedName>
</protein>
<dbReference type="PANTHER" id="PTHR10151">
    <property type="entry name" value="ECTONUCLEOTIDE PYROPHOSPHATASE/PHOSPHODIESTERASE"/>
    <property type="match status" value="1"/>
</dbReference>
<dbReference type="OrthoDB" id="228738at2"/>
<dbReference type="GO" id="GO:0016787">
    <property type="term" value="F:hydrolase activity"/>
    <property type="evidence" value="ECO:0007669"/>
    <property type="project" value="UniProtKB-KW"/>
</dbReference>
<accession>A0A1U9NKB7</accession>